<evidence type="ECO:0000256" key="1">
    <source>
        <dbReference type="SAM" id="Phobius"/>
    </source>
</evidence>
<accession>A0A0F9AVR9</accession>
<gene>
    <name evidence="2" type="ORF">LCGC14_2864810</name>
</gene>
<feature type="transmembrane region" description="Helical" evidence="1">
    <location>
        <begin position="196"/>
        <end position="220"/>
    </location>
</feature>
<keyword evidence="1" id="KW-0812">Transmembrane</keyword>
<feature type="non-terminal residue" evidence="2">
    <location>
        <position position="1"/>
    </location>
</feature>
<name>A0A0F9AVR9_9ZZZZ</name>
<comment type="caution">
    <text evidence="2">The sequence shown here is derived from an EMBL/GenBank/DDBJ whole genome shotgun (WGS) entry which is preliminary data.</text>
</comment>
<proteinExistence type="predicted"/>
<keyword evidence="1" id="KW-1133">Transmembrane helix</keyword>
<keyword evidence="1" id="KW-0472">Membrane</keyword>
<evidence type="ECO:0000313" key="2">
    <source>
        <dbReference type="EMBL" id="KKK76326.1"/>
    </source>
</evidence>
<sequence length="228" mass="24717">ILHLVRNDVIYNILVTKGGEVLGDFQNVIAFCEDFTIGACSLPLNAISNTSLVFDYDDEIGLIFEEKPQYNETTRVTSFSFVSTDGTTKVIKIRVERNDIFGNRTICDNTVVSSSGLVSCQISEGITDTTLTSIISIDGEDKIVSNIILDDTAFGQNGYAMFFILALGLLLMFSGSKTWTLVGVSLNYMFGVSLGFMVGGIAGVGSTGIFIIIVSMVGVWQLNKGRKQ</sequence>
<reference evidence="2" key="1">
    <citation type="journal article" date="2015" name="Nature">
        <title>Complex archaea that bridge the gap between prokaryotes and eukaryotes.</title>
        <authorList>
            <person name="Spang A."/>
            <person name="Saw J.H."/>
            <person name="Jorgensen S.L."/>
            <person name="Zaremba-Niedzwiedzka K."/>
            <person name="Martijn J."/>
            <person name="Lind A.E."/>
            <person name="van Eijk R."/>
            <person name="Schleper C."/>
            <person name="Guy L."/>
            <person name="Ettema T.J."/>
        </authorList>
    </citation>
    <scope>NUCLEOTIDE SEQUENCE</scope>
</reference>
<protein>
    <submittedName>
        <fullName evidence="2">Uncharacterized protein</fullName>
    </submittedName>
</protein>
<organism evidence="2">
    <name type="scientific">marine sediment metagenome</name>
    <dbReference type="NCBI Taxonomy" id="412755"/>
    <lineage>
        <taxon>unclassified sequences</taxon>
        <taxon>metagenomes</taxon>
        <taxon>ecological metagenomes</taxon>
    </lineage>
</organism>
<feature type="transmembrane region" description="Helical" evidence="1">
    <location>
        <begin position="158"/>
        <end position="176"/>
    </location>
</feature>
<dbReference type="AlphaFoldDB" id="A0A0F9AVR9"/>
<dbReference type="EMBL" id="LAZR01055456">
    <property type="protein sequence ID" value="KKK76326.1"/>
    <property type="molecule type" value="Genomic_DNA"/>
</dbReference>